<protein>
    <recommendedName>
        <fullName evidence="6">S-protein homolog</fullName>
    </recommendedName>
</protein>
<dbReference type="Proteomes" id="UP000187203">
    <property type="component" value="Unassembled WGS sequence"/>
</dbReference>
<dbReference type="PANTHER" id="PTHR31232">
    <property type="match status" value="1"/>
</dbReference>
<feature type="chain" id="PRO_5025098358" description="S-protein homolog" evidence="6">
    <location>
        <begin position="29"/>
        <end position="152"/>
    </location>
</feature>
<reference evidence="8" key="1">
    <citation type="submission" date="2013-09" db="EMBL/GenBank/DDBJ databases">
        <title>Corchorus olitorius genome sequencing.</title>
        <authorList>
            <person name="Alam M."/>
            <person name="Haque M.S."/>
            <person name="Islam M.S."/>
            <person name="Emdad E.M."/>
            <person name="Islam M.M."/>
            <person name="Ahmed B."/>
            <person name="Halim A."/>
            <person name="Hossen Q.M.M."/>
            <person name="Hossain M.Z."/>
            <person name="Ahmed R."/>
            <person name="Khan M.M."/>
            <person name="Islam R."/>
            <person name="Rashid M.M."/>
            <person name="Khan S.A."/>
            <person name="Rahman M.S."/>
            <person name="Alam M."/>
            <person name="Yahiya A.S."/>
            <person name="Khan M.S."/>
            <person name="Azam M.S."/>
            <person name="Haque T."/>
            <person name="Lashkar M.Z.H."/>
            <person name="Akhand A.I."/>
            <person name="Morshed G."/>
            <person name="Roy S."/>
            <person name="Uddin K.S."/>
            <person name="Rabeya T."/>
            <person name="Hossain A.S."/>
            <person name="Chowdhury A."/>
            <person name="Snigdha A.R."/>
            <person name="Mortoza M.S."/>
            <person name="Matin S.A."/>
            <person name="Hoque S.M.E."/>
            <person name="Islam M.K."/>
            <person name="Roy D.K."/>
            <person name="Haider R."/>
            <person name="Moosa M.M."/>
            <person name="Elias S.M."/>
            <person name="Hasan A.M."/>
            <person name="Jahan S."/>
            <person name="Shafiuddin M."/>
            <person name="Mahmood N."/>
            <person name="Shommy N.S."/>
        </authorList>
    </citation>
    <scope>NUCLEOTIDE SEQUENCE [LARGE SCALE GENOMIC DNA]</scope>
    <source>
        <strain evidence="8">cv. O-4</strain>
    </source>
</reference>
<dbReference type="EMBL" id="AWUE01012443">
    <property type="protein sequence ID" value="OMP09174.1"/>
    <property type="molecule type" value="Genomic_DNA"/>
</dbReference>
<sequence length="152" mass="17591">MANMSYSALAPFVCILLLAICSISQTLPEPDSDAAEDGRLVRLRFKVHITNGFPNNVHPFIATCRSHDDYLGTHTLWKNGEFRFKFMVHFWKTTHFTCNVTWGPKSLENISVFKNGVETRSCKRTGNCFWKGQEDGIYFCNNNQSYFKKYSW</sequence>
<feature type="signal peptide" evidence="6">
    <location>
        <begin position="1"/>
        <end position="28"/>
    </location>
</feature>
<comment type="caution">
    <text evidence="7">The sequence shown here is derived from an EMBL/GenBank/DDBJ whole genome shotgun (WGS) entry which is preliminary data.</text>
</comment>
<accession>A0A1R3KQ42</accession>
<gene>
    <name evidence="7" type="ORF">COLO4_05737</name>
</gene>
<comment type="similarity">
    <text evidence="2 6">Belongs to the plant self-incompatibility (S1) protein family.</text>
</comment>
<proteinExistence type="inferred from homology"/>
<evidence type="ECO:0000256" key="5">
    <source>
        <dbReference type="ARBA" id="ARBA00022729"/>
    </source>
</evidence>
<evidence type="ECO:0000256" key="3">
    <source>
        <dbReference type="ARBA" id="ARBA00022471"/>
    </source>
</evidence>
<keyword evidence="3 6" id="KW-0713">Self-incompatibility</keyword>
<dbReference type="InterPro" id="IPR010264">
    <property type="entry name" value="Self-incomp_S1"/>
</dbReference>
<organism evidence="7 8">
    <name type="scientific">Corchorus olitorius</name>
    <dbReference type="NCBI Taxonomy" id="93759"/>
    <lineage>
        <taxon>Eukaryota</taxon>
        <taxon>Viridiplantae</taxon>
        <taxon>Streptophyta</taxon>
        <taxon>Embryophyta</taxon>
        <taxon>Tracheophyta</taxon>
        <taxon>Spermatophyta</taxon>
        <taxon>Magnoliopsida</taxon>
        <taxon>eudicotyledons</taxon>
        <taxon>Gunneridae</taxon>
        <taxon>Pentapetalae</taxon>
        <taxon>rosids</taxon>
        <taxon>malvids</taxon>
        <taxon>Malvales</taxon>
        <taxon>Malvaceae</taxon>
        <taxon>Grewioideae</taxon>
        <taxon>Apeibeae</taxon>
        <taxon>Corchorus</taxon>
    </lineage>
</organism>
<keyword evidence="5 6" id="KW-0732">Signal</keyword>
<dbReference type="GO" id="GO:0060320">
    <property type="term" value="P:rejection of self pollen"/>
    <property type="evidence" value="ECO:0007669"/>
    <property type="project" value="UniProtKB-KW"/>
</dbReference>
<dbReference type="PANTHER" id="PTHR31232:SF137">
    <property type="entry name" value="S-PROTEIN HOMOLOG"/>
    <property type="match status" value="1"/>
</dbReference>
<keyword evidence="8" id="KW-1185">Reference proteome</keyword>
<evidence type="ECO:0000256" key="6">
    <source>
        <dbReference type="RuleBase" id="RU367044"/>
    </source>
</evidence>
<keyword evidence="4 6" id="KW-0964">Secreted</keyword>
<dbReference type="GO" id="GO:0005576">
    <property type="term" value="C:extracellular region"/>
    <property type="evidence" value="ECO:0007669"/>
    <property type="project" value="UniProtKB-SubCell"/>
</dbReference>
<name>A0A1R3KQ42_9ROSI</name>
<evidence type="ECO:0000256" key="4">
    <source>
        <dbReference type="ARBA" id="ARBA00022525"/>
    </source>
</evidence>
<evidence type="ECO:0000313" key="7">
    <source>
        <dbReference type="EMBL" id="OMP09174.1"/>
    </source>
</evidence>
<dbReference type="Pfam" id="PF05938">
    <property type="entry name" value="Self-incomp_S1"/>
    <property type="match status" value="1"/>
</dbReference>
<dbReference type="STRING" id="93759.A0A1R3KQ42"/>
<dbReference type="AlphaFoldDB" id="A0A1R3KQ42"/>
<dbReference type="OrthoDB" id="1848419at2759"/>
<evidence type="ECO:0000313" key="8">
    <source>
        <dbReference type="Proteomes" id="UP000187203"/>
    </source>
</evidence>
<comment type="subcellular location">
    <subcellularLocation>
        <location evidence="1 6">Secreted</location>
    </subcellularLocation>
</comment>
<evidence type="ECO:0000256" key="1">
    <source>
        <dbReference type="ARBA" id="ARBA00004613"/>
    </source>
</evidence>
<evidence type="ECO:0000256" key="2">
    <source>
        <dbReference type="ARBA" id="ARBA00005581"/>
    </source>
</evidence>